<dbReference type="Gramene" id="PGSC0003DMT400088750">
    <property type="protein sequence ID" value="PGSC0003DMT400088750"/>
    <property type="gene ID" value="PGSC0003DMG400038321"/>
</dbReference>
<sequence length="162" mass="18171">MCLLSLMRGRRPQGNPYHTKTVAPNVNSNPLPNHGGVTINMIAADDDWCVIKNGFELGFGLGKHFQGIVESIQVPTRGTEFGLGYVPTDADEAELIECYPDQCLTCTSPSRCRSTPSTTVWGKESWACSKKLTQSWRMKLKPQEFSMPSQRSNWRIGPLYRF</sequence>
<dbReference type="AlphaFoldDB" id="M1DGM6"/>
<accession>M1DGM6</accession>
<name>M1DGM6_SOLTU</name>
<reference evidence="1" key="2">
    <citation type="submission" date="2015-06" db="UniProtKB">
        <authorList>
            <consortium name="EnsemblPlants"/>
        </authorList>
    </citation>
    <scope>IDENTIFICATION</scope>
    <source>
        <strain evidence="1">DM1-3 516 R44</strain>
    </source>
</reference>
<dbReference type="InParanoid" id="M1DGM6"/>
<evidence type="ECO:0000313" key="2">
    <source>
        <dbReference type="Proteomes" id="UP000011115"/>
    </source>
</evidence>
<keyword evidence="2" id="KW-1185">Reference proteome</keyword>
<organism evidence="1 2">
    <name type="scientific">Solanum tuberosum</name>
    <name type="common">Potato</name>
    <dbReference type="NCBI Taxonomy" id="4113"/>
    <lineage>
        <taxon>Eukaryota</taxon>
        <taxon>Viridiplantae</taxon>
        <taxon>Streptophyta</taxon>
        <taxon>Embryophyta</taxon>
        <taxon>Tracheophyta</taxon>
        <taxon>Spermatophyta</taxon>
        <taxon>Magnoliopsida</taxon>
        <taxon>eudicotyledons</taxon>
        <taxon>Gunneridae</taxon>
        <taxon>Pentapetalae</taxon>
        <taxon>asterids</taxon>
        <taxon>lamiids</taxon>
        <taxon>Solanales</taxon>
        <taxon>Solanaceae</taxon>
        <taxon>Solanoideae</taxon>
        <taxon>Solaneae</taxon>
        <taxon>Solanum</taxon>
    </lineage>
</organism>
<dbReference type="HOGENOM" id="CLU_1638328_0_0_1"/>
<dbReference type="EnsemblPlants" id="PGSC0003DMT400088750">
    <property type="protein sequence ID" value="PGSC0003DMT400088750"/>
    <property type="gene ID" value="PGSC0003DMG400038321"/>
</dbReference>
<dbReference type="Proteomes" id="UP000011115">
    <property type="component" value="Unassembled WGS sequence"/>
</dbReference>
<protein>
    <submittedName>
        <fullName evidence="1">Uncharacterized protein</fullName>
    </submittedName>
</protein>
<reference evidence="2" key="1">
    <citation type="journal article" date="2011" name="Nature">
        <title>Genome sequence and analysis of the tuber crop potato.</title>
        <authorList>
            <consortium name="The Potato Genome Sequencing Consortium"/>
        </authorList>
    </citation>
    <scope>NUCLEOTIDE SEQUENCE [LARGE SCALE GENOMIC DNA]</scope>
    <source>
        <strain evidence="2">cv. DM1-3 516 R44</strain>
    </source>
</reference>
<dbReference type="PaxDb" id="4113-PGSC0003DMT400088750"/>
<proteinExistence type="predicted"/>
<evidence type="ECO:0000313" key="1">
    <source>
        <dbReference type="EnsemblPlants" id="PGSC0003DMT400088750"/>
    </source>
</evidence>